<dbReference type="GO" id="GO:0008777">
    <property type="term" value="F:acetylornithine deacetylase activity"/>
    <property type="evidence" value="ECO:0007669"/>
    <property type="project" value="UniProtKB-UniRule"/>
</dbReference>
<comment type="cofactor">
    <cofactor evidence="10">
        <name>Zn(2+)</name>
        <dbReference type="ChEBI" id="CHEBI:29105"/>
    </cofactor>
    <cofactor evidence="10">
        <name>Co(2+)</name>
        <dbReference type="ChEBI" id="CHEBI:48828"/>
    </cofactor>
    <text evidence="10">Binds 2 Zn(2+) or Co(2+) ions per subunit.</text>
</comment>
<reference evidence="12 13" key="1">
    <citation type="journal article" date="2018" name="Genome Biol. Evol.">
        <title>Cladogenesis and Genomic Streamlining in Extracellular Endosymbionts of Tropical Stink Bugs.</title>
        <authorList>
            <person name="Otero-Bravo A."/>
            <person name="Goffredi S."/>
            <person name="Sabree Z.L."/>
        </authorList>
    </citation>
    <scope>NUCLEOTIDE SEQUENCE [LARGE SCALE GENOMIC DNA]</scope>
    <source>
        <strain evidence="12 13">SoET</strain>
    </source>
</reference>
<feature type="binding site" evidence="10">
    <location>
        <position position="145"/>
    </location>
    <ligand>
        <name>Zn(2+)</name>
        <dbReference type="ChEBI" id="CHEBI:29105"/>
        <label>2</label>
    </ligand>
</feature>
<dbReference type="NCBIfam" id="TIGR01892">
    <property type="entry name" value="AcOrn-deacetyl"/>
    <property type="match status" value="1"/>
</dbReference>
<dbReference type="InterPro" id="IPR011650">
    <property type="entry name" value="Peptidase_M20_dimer"/>
</dbReference>
<dbReference type="PROSITE" id="PS00759">
    <property type="entry name" value="ARGE_DAPE_CPG2_2"/>
    <property type="match status" value="1"/>
</dbReference>
<dbReference type="Proteomes" id="UP000296034">
    <property type="component" value="Unassembled WGS sequence"/>
</dbReference>
<keyword evidence="8 10" id="KW-0862">Zinc</keyword>
<dbReference type="PANTHER" id="PTHR43808:SF1">
    <property type="entry name" value="ACETYLORNITHINE DEACETYLASE"/>
    <property type="match status" value="1"/>
</dbReference>
<accession>A0A2P5SZ32</accession>
<evidence type="ECO:0000256" key="9">
    <source>
        <dbReference type="ARBA" id="ARBA00023285"/>
    </source>
</evidence>
<feature type="active site" evidence="10">
    <location>
        <position position="82"/>
    </location>
</feature>
<feature type="binding site" evidence="10">
    <location>
        <position position="354"/>
    </location>
    <ligand>
        <name>Zn(2+)</name>
        <dbReference type="ChEBI" id="CHEBI:29105"/>
        <label>2</label>
    </ligand>
</feature>
<dbReference type="HAMAP" id="MF_01108">
    <property type="entry name" value="ArgE"/>
    <property type="match status" value="1"/>
</dbReference>
<comment type="caution">
    <text evidence="12">The sequence shown here is derived from an EMBL/GenBank/DDBJ whole genome shotgun (WGS) entry which is preliminary data.</text>
</comment>
<evidence type="ECO:0000256" key="3">
    <source>
        <dbReference type="ARBA" id="ARBA00022490"/>
    </source>
</evidence>
<dbReference type="EC" id="3.5.1.16" evidence="10"/>
<evidence type="ECO:0000313" key="13">
    <source>
        <dbReference type="Proteomes" id="UP000296034"/>
    </source>
</evidence>
<feature type="binding site" evidence="10">
    <location>
        <position position="112"/>
    </location>
    <ligand>
        <name>Zn(2+)</name>
        <dbReference type="ChEBI" id="CHEBI:29105"/>
        <label>2</label>
    </ligand>
</feature>
<dbReference type="InterPro" id="IPR001261">
    <property type="entry name" value="ArgE/DapE_CS"/>
</dbReference>
<comment type="function">
    <text evidence="10">Catalyzes the hydrolysis of the amide bond of N(2)-acetylated L-amino acids. Cleaves the acetyl group from N-acetyl-L-ornithine to form L-ornithine, an intermediate in L-arginine biosynthesis pathway, and a branchpoint in the synthesis of polyamines.</text>
</comment>
<feature type="active site" evidence="10">
    <location>
        <position position="144"/>
    </location>
</feature>
<evidence type="ECO:0000256" key="8">
    <source>
        <dbReference type="ARBA" id="ARBA00022833"/>
    </source>
</evidence>
<evidence type="ECO:0000256" key="7">
    <source>
        <dbReference type="ARBA" id="ARBA00022801"/>
    </source>
</evidence>
<evidence type="ECO:0000256" key="6">
    <source>
        <dbReference type="ARBA" id="ARBA00022723"/>
    </source>
</evidence>
<dbReference type="InterPro" id="IPR036264">
    <property type="entry name" value="Bact_exopeptidase_dim_dom"/>
</dbReference>
<comment type="pathway">
    <text evidence="10">Amino-acid biosynthesis; L-arginine biosynthesis; L-ornithine from N(2)-acetyl-L-ornithine (linear): step 1/1.</text>
</comment>
<dbReference type="EMBL" id="PDKS01000001">
    <property type="protein sequence ID" value="PPI87594.1"/>
    <property type="molecule type" value="Genomic_DNA"/>
</dbReference>
<evidence type="ECO:0000313" key="12">
    <source>
        <dbReference type="EMBL" id="PPI87594.1"/>
    </source>
</evidence>
<comment type="subunit">
    <text evidence="10">Homodimer.</text>
</comment>
<dbReference type="PANTHER" id="PTHR43808">
    <property type="entry name" value="ACETYLORNITHINE DEACETYLASE"/>
    <property type="match status" value="1"/>
</dbReference>
<dbReference type="GO" id="GO:0006526">
    <property type="term" value="P:L-arginine biosynthetic process"/>
    <property type="evidence" value="ECO:0007669"/>
    <property type="project" value="UniProtKB-UniRule"/>
</dbReference>
<dbReference type="InterPro" id="IPR010169">
    <property type="entry name" value="AcOrn-deacetyl"/>
</dbReference>
<keyword evidence="6 10" id="KW-0479">Metal-binding</keyword>
<feature type="domain" description="Peptidase M20 dimerisation" evidence="11">
    <location>
        <begin position="178"/>
        <end position="284"/>
    </location>
</feature>
<feature type="binding site" evidence="10">
    <location>
        <position position="80"/>
    </location>
    <ligand>
        <name>Zn(2+)</name>
        <dbReference type="ChEBI" id="CHEBI:29105"/>
        <label>1</label>
    </ligand>
</feature>
<evidence type="ECO:0000256" key="1">
    <source>
        <dbReference type="ARBA" id="ARBA00004496"/>
    </source>
</evidence>
<comment type="subcellular location">
    <subcellularLocation>
        <location evidence="1 10">Cytoplasm</location>
    </subcellularLocation>
</comment>
<dbReference type="Pfam" id="PF01546">
    <property type="entry name" value="Peptidase_M20"/>
    <property type="match status" value="1"/>
</dbReference>
<dbReference type="Gene3D" id="3.40.630.10">
    <property type="entry name" value="Zn peptidases"/>
    <property type="match status" value="1"/>
</dbReference>
<evidence type="ECO:0000256" key="2">
    <source>
        <dbReference type="ARBA" id="ARBA00005691"/>
    </source>
</evidence>
<dbReference type="OrthoDB" id="3665926at2"/>
<evidence type="ECO:0000256" key="10">
    <source>
        <dbReference type="HAMAP-Rule" id="MF_01108"/>
    </source>
</evidence>
<keyword evidence="7 10" id="KW-0378">Hydrolase</keyword>
<dbReference type="Gene3D" id="3.30.70.360">
    <property type="match status" value="1"/>
</dbReference>
<proteinExistence type="inferred from homology"/>
<keyword evidence="4 10" id="KW-0055">Arginine biosynthesis</keyword>
<dbReference type="NCBIfam" id="NF003474">
    <property type="entry name" value="PRK05111.1"/>
    <property type="match status" value="1"/>
</dbReference>
<dbReference type="PROSITE" id="PS00758">
    <property type="entry name" value="ARGE_DAPE_CPG2_1"/>
    <property type="match status" value="1"/>
</dbReference>
<name>A0A2P5SZ32_9GAMM</name>
<dbReference type="SUPFAM" id="SSF53187">
    <property type="entry name" value="Zn-dependent exopeptidases"/>
    <property type="match status" value="1"/>
</dbReference>
<dbReference type="CDD" id="cd03894">
    <property type="entry name" value="M20_ArgE"/>
    <property type="match status" value="1"/>
</dbReference>
<evidence type="ECO:0000256" key="5">
    <source>
        <dbReference type="ARBA" id="ARBA00022605"/>
    </source>
</evidence>
<protein>
    <recommendedName>
        <fullName evidence="10">Acetylornithine deacetylase</fullName>
        <shortName evidence="10">AO</shortName>
        <shortName evidence="10">Acetylornithinase</shortName>
        <ecNumber evidence="10">3.5.1.16</ecNumber>
    </recommendedName>
    <alternativeName>
        <fullName evidence="10">N-acetylornithinase</fullName>
        <shortName evidence="10">NAO</shortName>
    </alternativeName>
</protein>
<dbReference type="Pfam" id="PF07687">
    <property type="entry name" value="M20_dimer"/>
    <property type="match status" value="1"/>
</dbReference>
<keyword evidence="3 10" id="KW-0963">Cytoplasm</keyword>
<comment type="catalytic activity">
    <reaction evidence="10">
        <text>N(2)-acetyl-L-ornithine + H2O = L-ornithine + acetate</text>
        <dbReference type="Rhea" id="RHEA:15941"/>
        <dbReference type="ChEBI" id="CHEBI:15377"/>
        <dbReference type="ChEBI" id="CHEBI:30089"/>
        <dbReference type="ChEBI" id="CHEBI:46911"/>
        <dbReference type="ChEBI" id="CHEBI:57805"/>
        <dbReference type="EC" id="3.5.1.16"/>
    </reaction>
</comment>
<gene>
    <name evidence="10" type="primary">argE</name>
    <name evidence="12" type="ORF">CRV11_01555</name>
</gene>
<dbReference type="FunFam" id="3.30.70.360:FF:000003">
    <property type="entry name" value="Acetylornithine deacetylase"/>
    <property type="match status" value="1"/>
</dbReference>
<keyword evidence="5 10" id="KW-0028">Amino-acid biosynthesis</keyword>
<feature type="binding site" evidence="10">
    <location>
        <position position="169"/>
    </location>
    <ligand>
        <name>Zn(2+)</name>
        <dbReference type="ChEBI" id="CHEBI:29105"/>
        <label>1</label>
    </ligand>
</feature>
<evidence type="ECO:0000256" key="4">
    <source>
        <dbReference type="ARBA" id="ARBA00022571"/>
    </source>
</evidence>
<dbReference type="GO" id="GO:0005737">
    <property type="term" value="C:cytoplasm"/>
    <property type="evidence" value="ECO:0007669"/>
    <property type="project" value="UniProtKB-SubCell"/>
</dbReference>
<comment type="similarity">
    <text evidence="2 10">Belongs to the peptidase M20A family. ArgE subfamily.</text>
</comment>
<dbReference type="RefSeq" id="WP_136131589.1">
    <property type="nucleotide sequence ID" value="NZ_PDKS01000001.1"/>
</dbReference>
<dbReference type="InterPro" id="IPR050072">
    <property type="entry name" value="Peptidase_M20A"/>
</dbReference>
<dbReference type="SUPFAM" id="SSF55031">
    <property type="entry name" value="Bacterial exopeptidase dimerisation domain"/>
    <property type="match status" value="1"/>
</dbReference>
<sequence>MKNKLPSFIECYRKLISIPSVSSTDRSLDCSNKILINVLANWFDDLGLKVELNSIPNTNNKFNLLAKTRDKLGGLMLTGHTDTVPFDPIFWKYDPFTLTEFNNKLYGLGTVDMKGFFAFVVDVLCDINIKKLQKPLYILATADEETTMIGANIFSRSTKLRPDFAIIGEPTSLKPVCEHRGYISSIIRVSGKSGHSSIFYSDINTIELMQKVIFNLIKLRDFFKKNKYNKFTKPHLIVNFGCIKGGDVANRVCSYCELHLDIRFIPSITINDVNELVNKVLKPITIKWGNRITIETLYPPIPAYKCSTDNIFIKKIQKLLNKNLEVVNYCTEAPFIQQLCPTVVFGPGSIKQAHQPNEFMHMSYIKPTYNSIHRIINHFCN</sequence>
<organism evidence="12 13">
    <name type="scientific">Candidatus Pantoea edessiphila</name>
    <dbReference type="NCBI Taxonomy" id="2044610"/>
    <lineage>
        <taxon>Bacteria</taxon>
        <taxon>Pseudomonadati</taxon>
        <taxon>Pseudomonadota</taxon>
        <taxon>Gammaproteobacteria</taxon>
        <taxon>Enterobacterales</taxon>
        <taxon>Erwiniaceae</taxon>
        <taxon>Pantoea</taxon>
    </lineage>
</organism>
<keyword evidence="9 10" id="KW-0170">Cobalt</keyword>
<dbReference type="UniPathway" id="UPA00068">
    <property type="reaction ID" value="UER00110"/>
</dbReference>
<evidence type="ECO:0000259" key="11">
    <source>
        <dbReference type="Pfam" id="PF07687"/>
    </source>
</evidence>
<dbReference type="InterPro" id="IPR002933">
    <property type="entry name" value="Peptidase_M20"/>
</dbReference>
<dbReference type="AlphaFoldDB" id="A0A2P5SZ32"/>
<dbReference type="GO" id="GO:0008270">
    <property type="term" value="F:zinc ion binding"/>
    <property type="evidence" value="ECO:0007669"/>
    <property type="project" value="UniProtKB-UniRule"/>
</dbReference>
<feature type="binding site" evidence="10">
    <location>
        <position position="112"/>
    </location>
    <ligand>
        <name>Zn(2+)</name>
        <dbReference type="ChEBI" id="CHEBI:29105"/>
        <label>1</label>
    </ligand>
</feature>
<comment type="cofactor">
    <cofactor evidence="10">
        <name>glutathione</name>
        <dbReference type="ChEBI" id="CHEBI:57925"/>
    </cofactor>
</comment>